<dbReference type="Proteomes" id="UP000663845">
    <property type="component" value="Unassembled WGS sequence"/>
</dbReference>
<dbReference type="EMBL" id="CAJNOG010000095">
    <property type="protein sequence ID" value="CAF0933352.1"/>
    <property type="molecule type" value="Genomic_DNA"/>
</dbReference>
<dbReference type="EMBL" id="CAJOAZ010000696">
    <property type="protein sequence ID" value="CAF3698338.1"/>
    <property type="molecule type" value="Genomic_DNA"/>
</dbReference>
<proteinExistence type="predicted"/>
<reference evidence="4" key="1">
    <citation type="submission" date="2021-02" db="EMBL/GenBank/DDBJ databases">
        <authorList>
            <person name="Nowell W R."/>
        </authorList>
    </citation>
    <scope>NUCLEOTIDE SEQUENCE</scope>
</reference>
<evidence type="ECO:0000313" key="2">
    <source>
        <dbReference type="EMBL" id="CAF0933352.1"/>
    </source>
</evidence>
<gene>
    <name evidence="1" type="ORF">IZO911_LOCUS13275</name>
    <name evidence="2" type="ORF">JYZ213_LOCUS12302</name>
    <name evidence="4" type="ORF">KXQ929_LOCUS22712</name>
    <name evidence="3" type="ORF">OXD698_LOCUS12101</name>
</gene>
<protein>
    <submittedName>
        <fullName evidence="4">Uncharacterized protein</fullName>
    </submittedName>
</protein>
<evidence type="ECO:0000313" key="4">
    <source>
        <dbReference type="EMBL" id="CAF3899095.1"/>
    </source>
</evidence>
<comment type="caution">
    <text evidence="4">The sequence shown here is derived from an EMBL/GenBank/DDBJ whole genome shotgun (WGS) entry which is preliminary data.</text>
</comment>
<dbReference type="Proteomes" id="UP000663868">
    <property type="component" value="Unassembled WGS sequence"/>
</dbReference>
<dbReference type="Proteomes" id="UP000663860">
    <property type="component" value="Unassembled WGS sequence"/>
</dbReference>
<sequence>MSDENVGSFKDANEKLIRDFKGEVDKLNRDIPEEARDWIKEKLTNGSFKSFYQYVDQHENEVVQIDYNFWGEKPNKTKWKLKLTISADMPNQLLKQGAYFGGEVYLNDKRKANIHKWLPDGMLKIGRPTEKCVELEKYPSAPEERKIFQFGGNANWTSESTKYPLTKF</sequence>
<name>A0A819HLD0_9BILA</name>
<evidence type="ECO:0000313" key="1">
    <source>
        <dbReference type="EMBL" id="CAF0920328.1"/>
    </source>
</evidence>
<dbReference type="EMBL" id="CAJOBB010001753">
    <property type="protein sequence ID" value="CAF3899095.1"/>
    <property type="molecule type" value="Genomic_DNA"/>
</dbReference>
<accession>A0A819HLD0</accession>
<dbReference type="AlphaFoldDB" id="A0A819HLD0"/>
<organism evidence="4 5">
    <name type="scientific">Adineta steineri</name>
    <dbReference type="NCBI Taxonomy" id="433720"/>
    <lineage>
        <taxon>Eukaryota</taxon>
        <taxon>Metazoa</taxon>
        <taxon>Spiralia</taxon>
        <taxon>Gnathifera</taxon>
        <taxon>Rotifera</taxon>
        <taxon>Eurotatoria</taxon>
        <taxon>Bdelloidea</taxon>
        <taxon>Adinetida</taxon>
        <taxon>Adinetidae</taxon>
        <taxon>Adineta</taxon>
    </lineage>
</organism>
<dbReference type="Proteomes" id="UP000663844">
    <property type="component" value="Unassembled WGS sequence"/>
</dbReference>
<evidence type="ECO:0000313" key="3">
    <source>
        <dbReference type="EMBL" id="CAF3698338.1"/>
    </source>
</evidence>
<dbReference type="EMBL" id="CAJNOE010000106">
    <property type="protein sequence ID" value="CAF0920328.1"/>
    <property type="molecule type" value="Genomic_DNA"/>
</dbReference>
<evidence type="ECO:0000313" key="5">
    <source>
        <dbReference type="Proteomes" id="UP000663868"/>
    </source>
</evidence>